<accession>A0A178MP16</accession>
<reference evidence="2 3" key="1">
    <citation type="submission" date="2016-04" db="EMBL/GenBank/DDBJ databases">
        <title>Draft genome sequence of freshwater magnetotactic bacteria Magnetospirillum marisnigri SP-1 and Magnetospirillum moscoviense BB-1.</title>
        <authorList>
            <person name="Koziaeva V."/>
            <person name="Dziuba M.V."/>
            <person name="Ivanov T.M."/>
            <person name="Kuznetsov B."/>
            <person name="Grouzdev D.S."/>
        </authorList>
    </citation>
    <scope>NUCLEOTIDE SEQUENCE [LARGE SCALE GENOMIC DNA]</scope>
    <source>
        <strain evidence="2 3">SP-1</strain>
    </source>
</reference>
<organism evidence="2 3">
    <name type="scientific">Paramagnetospirillum marisnigri</name>
    <dbReference type="NCBI Taxonomy" id="1285242"/>
    <lineage>
        <taxon>Bacteria</taxon>
        <taxon>Pseudomonadati</taxon>
        <taxon>Pseudomonadota</taxon>
        <taxon>Alphaproteobacteria</taxon>
        <taxon>Rhodospirillales</taxon>
        <taxon>Magnetospirillaceae</taxon>
        <taxon>Paramagnetospirillum</taxon>
    </lineage>
</organism>
<dbReference type="EMBL" id="LWQT01000054">
    <property type="protein sequence ID" value="OAN50446.1"/>
    <property type="molecule type" value="Genomic_DNA"/>
</dbReference>
<proteinExistence type="predicted"/>
<keyword evidence="1" id="KW-0472">Membrane</keyword>
<keyword evidence="1" id="KW-1133">Transmembrane helix</keyword>
<dbReference type="Proteomes" id="UP000078428">
    <property type="component" value="Unassembled WGS sequence"/>
</dbReference>
<evidence type="ECO:0000313" key="3">
    <source>
        <dbReference type="Proteomes" id="UP000078428"/>
    </source>
</evidence>
<keyword evidence="3" id="KW-1185">Reference proteome</keyword>
<evidence type="ECO:0000256" key="1">
    <source>
        <dbReference type="SAM" id="Phobius"/>
    </source>
</evidence>
<feature type="transmembrane region" description="Helical" evidence="1">
    <location>
        <begin position="6"/>
        <end position="23"/>
    </location>
</feature>
<evidence type="ECO:0000313" key="2">
    <source>
        <dbReference type="EMBL" id="OAN50446.1"/>
    </source>
</evidence>
<comment type="caution">
    <text evidence="2">The sequence shown here is derived from an EMBL/GenBank/DDBJ whole genome shotgun (WGS) entry which is preliminary data.</text>
</comment>
<dbReference type="AlphaFoldDB" id="A0A178MP16"/>
<sequence length="157" mass="18774">MRKIFAIGTAGFFAVALMSYWIWKTQYDERRVIDPAPLSKHMENFVAKYRREECLARLDFMSSGSWSEDMNQRIFRSLTRFVAEEQPQMGLFWWALNPATGQMFVQFADDCPNRFEHMRDWARRYARRYDVPRFTVSTDIITPGPDTLDHRDDLWID</sequence>
<name>A0A178MP16_9PROT</name>
<gene>
    <name evidence="2" type="ORF">A6A04_18380</name>
</gene>
<keyword evidence="1" id="KW-0812">Transmembrane</keyword>
<protein>
    <submittedName>
        <fullName evidence="2">Uncharacterized protein</fullName>
    </submittedName>
</protein>